<dbReference type="Proteomes" id="UP000814140">
    <property type="component" value="Unassembled WGS sequence"/>
</dbReference>
<proteinExistence type="predicted"/>
<organism evidence="1 2">
    <name type="scientific">Artomyces pyxidatus</name>
    <dbReference type="NCBI Taxonomy" id="48021"/>
    <lineage>
        <taxon>Eukaryota</taxon>
        <taxon>Fungi</taxon>
        <taxon>Dikarya</taxon>
        <taxon>Basidiomycota</taxon>
        <taxon>Agaricomycotina</taxon>
        <taxon>Agaricomycetes</taxon>
        <taxon>Russulales</taxon>
        <taxon>Auriscalpiaceae</taxon>
        <taxon>Artomyces</taxon>
    </lineage>
</organism>
<reference evidence="1" key="1">
    <citation type="submission" date="2021-03" db="EMBL/GenBank/DDBJ databases">
        <authorList>
            <consortium name="DOE Joint Genome Institute"/>
            <person name="Ahrendt S."/>
            <person name="Looney B.P."/>
            <person name="Miyauchi S."/>
            <person name="Morin E."/>
            <person name="Drula E."/>
            <person name="Courty P.E."/>
            <person name="Chicoki N."/>
            <person name="Fauchery L."/>
            <person name="Kohler A."/>
            <person name="Kuo A."/>
            <person name="Labutti K."/>
            <person name="Pangilinan J."/>
            <person name="Lipzen A."/>
            <person name="Riley R."/>
            <person name="Andreopoulos W."/>
            <person name="He G."/>
            <person name="Johnson J."/>
            <person name="Barry K.W."/>
            <person name="Grigoriev I.V."/>
            <person name="Nagy L."/>
            <person name="Hibbett D."/>
            <person name="Henrissat B."/>
            <person name="Matheny P.B."/>
            <person name="Labbe J."/>
            <person name="Martin F."/>
        </authorList>
    </citation>
    <scope>NUCLEOTIDE SEQUENCE</scope>
    <source>
        <strain evidence="1">HHB10654</strain>
    </source>
</reference>
<keyword evidence="2" id="KW-1185">Reference proteome</keyword>
<name>A0ACB8TBW6_9AGAM</name>
<gene>
    <name evidence="1" type="ORF">BV25DRAFT_1581654</name>
</gene>
<dbReference type="EMBL" id="MU277194">
    <property type="protein sequence ID" value="KAI0065671.1"/>
    <property type="molecule type" value="Genomic_DNA"/>
</dbReference>
<evidence type="ECO:0000313" key="2">
    <source>
        <dbReference type="Proteomes" id="UP000814140"/>
    </source>
</evidence>
<reference evidence="1" key="2">
    <citation type="journal article" date="2022" name="New Phytol.">
        <title>Evolutionary transition to the ectomycorrhizal habit in the genomes of a hyperdiverse lineage of mushroom-forming fungi.</title>
        <authorList>
            <person name="Looney B."/>
            <person name="Miyauchi S."/>
            <person name="Morin E."/>
            <person name="Drula E."/>
            <person name="Courty P.E."/>
            <person name="Kohler A."/>
            <person name="Kuo A."/>
            <person name="LaButti K."/>
            <person name="Pangilinan J."/>
            <person name="Lipzen A."/>
            <person name="Riley R."/>
            <person name="Andreopoulos W."/>
            <person name="He G."/>
            <person name="Johnson J."/>
            <person name="Nolan M."/>
            <person name="Tritt A."/>
            <person name="Barry K.W."/>
            <person name="Grigoriev I.V."/>
            <person name="Nagy L.G."/>
            <person name="Hibbett D."/>
            <person name="Henrissat B."/>
            <person name="Matheny P.B."/>
            <person name="Labbe J."/>
            <person name="Martin F.M."/>
        </authorList>
    </citation>
    <scope>NUCLEOTIDE SEQUENCE</scope>
    <source>
        <strain evidence="1">HHB10654</strain>
    </source>
</reference>
<comment type="caution">
    <text evidence="1">The sequence shown here is derived from an EMBL/GenBank/DDBJ whole genome shotgun (WGS) entry which is preliminary data.</text>
</comment>
<accession>A0ACB8TBW6</accession>
<evidence type="ECO:0000313" key="1">
    <source>
        <dbReference type="EMBL" id="KAI0065671.1"/>
    </source>
</evidence>
<protein>
    <submittedName>
        <fullName evidence="1">Uncharacterized protein</fullName>
    </submittedName>
</protein>
<sequence length="201" mass="22626">MAPIPFPTAASGKVPVRLESFWTWIDPAAVPHDMSMHDDGSYIAFLGSLRWPPCSDFHRIWTLTSGDGDSWKVPSQNRSSVELRKPVMAEAVAQCRIAVVQDPGPAWGRLVEAWRIDHLCNGLPVAWFARNFFCGIYRRCVLNAVLACYTETLQIGCHDVQLCHGYPGILSSNLKCRRRLLDSLRATRIRPRHLAARVTPF</sequence>